<proteinExistence type="predicted"/>
<protein>
    <submittedName>
        <fullName evidence="2">Cell division protein FtsB</fullName>
    </submittedName>
</protein>
<name>A0ABM9U207_9HYPH</name>
<organism evidence="2 3">
    <name type="scientific">Chelatococcus sambhunathii</name>
    <dbReference type="NCBI Taxonomy" id="363953"/>
    <lineage>
        <taxon>Bacteria</taxon>
        <taxon>Pseudomonadati</taxon>
        <taxon>Pseudomonadota</taxon>
        <taxon>Alphaproteobacteria</taxon>
        <taxon>Hyphomicrobiales</taxon>
        <taxon>Chelatococcaceae</taxon>
        <taxon>Chelatococcus</taxon>
    </lineage>
</organism>
<keyword evidence="1" id="KW-0175">Coiled coil</keyword>
<reference evidence="2 3" key="1">
    <citation type="submission" date="2015-08" db="EMBL/GenBank/DDBJ databases">
        <authorList>
            <person name="Varghese N."/>
        </authorList>
    </citation>
    <scope>NUCLEOTIDE SEQUENCE [LARGE SCALE GENOMIC DNA]</scope>
    <source>
        <strain evidence="2 3">DSM 18167</strain>
    </source>
</reference>
<keyword evidence="2" id="KW-0132">Cell division</keyword>
<dbReference type="EMBL" id="CYHC01000002">
    <property type="protein sequence ID" value="CUA86220.1"/>
    <property type="molecule type" value="Genomic_DNA"/>
</dbReference>
<gene>
    <name evidence="2" type="ORF">Ga0061061_102419</name>
</gene>
<dbReference type="GO" id="GO:0051301">
    <property type="term" value="P:cell division"/>
    <property type="evidence" value="ECO:0007669"/>
    <property type="project" value="UniProtKB-KW"/>
</dbReference>
<keyword evidence="2" id="KW-0131">Cell cycle</keyword>
<dbReference type="Pfam" id="PF04977">
    <property type="entry name" value="DivIC"/>
    <property type="match status" value="1"/>
</dbReference>
<evidence type="ECO:0000313" key="3">
    <source>
        <dbReference type="Proteomes" id="UP000182178"/>
    </source>
</evidence>
<comment type="caution">
    <text evidence="2">The sequence shown here is derived from an EMBL/GenBank/DDBJ whole genome shotgun (WGS) entry which is preliminary data.</text>
</comment>
<evidence type="ECO:0000313" key="2">
    <source>
        <dbReference type="EMBL" id="CUA86220.1"/>
    </source>
</evidence>
<accession>A0ABM9U207</accession>
<keyword evidence="3" id="KW-1185">Reference proteome</keyword>
<dbReference type="InterPro" id="IPR007060">
    <property type="entry name" value="FtsL/DivIC"/>
</dbReference>
<feature type="coiled-coil region" evidence="1">
    <location>
        <begin position="48"/>
        <end position="82"/>
    </location>
</feature>
<dbReference type="Proteomes" id="UP000182178">
    <property type="component" value="Unassembled WGS sequence"/>
</dbReference>
<evidence type="ECO:0000256" key="1">
    <source>
        <dbReference type="SAM" id="Coils"/>
    </source>
</evidence>
<sequence>MGFHARSMVIRKRLRSVLIPLVLYGVSSAVVGYFVVHAHSGARGLEARQSFEAEIAELKGELADLKERRGEWETRIALMRAQSVDRDILEELAREELGFVHPNDVVVMLPAQKH</sequence>